<comment type="caution">
    <text evidence="3">The sequence shown here is derived from an EMBL/GenBank/DDBJ whole genome shotgun (WGS) entry which is preliminary data.</text>
</comment>
<reference evidence="3 4" key="2">
    <citation type="submission" date="2013-03" db="EMBL/GenBank/DDBJ databases">
        <title>Diversity in Clostridium botulinum.</title>
        <authorList>
            <person name="Timme R.E."/>
            <person name="Allard M."/>
            <person name="Luo Y."/>
            <person name="Strain E."/>
            <person name="Gonzalez-Escalona N."/>
            <person name="Brown E."/>
        </authorList>
    </citation>
    <scope>NUCLEOTIDE SEQUENCE [LARGE SCALE GENOMIC DNA]</scope>
    <source>
        <strain evidence="3 4">CFSAN001627</strain>
    </source>
</reference>
<evidence type="ECO:0000259" key="2">
    <source>
        <dbReference type="Pfam" id="PF04892"/>
    </source>
</evidence>
<feature type="transmembrane region" description="Helical" evidence="1">
    <location>
        <begin position="89"/>
        <end position="108"/>
    </location>
</feature>
<feature type="transmembrane region" description="Helical" evidence="1">
    <location>
        <begin position="114"/>
        <end position="131"/>
    </location>
</feature>
<evidence type="ECO:0000313" key="4">
    <source>
        <dbReference type="Proteomes" id="UP000011944"/>
    </source>
</evidence>
<protein>
    <submittedName>
        <fullName evidence="3">Protein VanZ</fullName>
    </submittedName>
</protein>
<dbReference type="Proteomes" id="UP000011944">
    <property type="component" value="Unassembled WGS sequence"/>
</dbReference>
<dbReference type="AlphaFoldDB" id="M1ZPC6"/>
<dbReference type="EMBL" id="AMXI01001027">
    <property type="protein sequence ID" value="EKN40832.1"/>
    <property type="molecule type" value="Genomic_DNA"/>
</dbReference>
<name>M1ZPC6_CLOBO</name>
<accession>M1ZPC6</accession>
<dbReference type="PANTHER" id="PTHR36834">
    <property type="entry name" value="MEMBRANE PROTEIN-RELATED"/>
    <property type="match status" value="1"/>
</dbReference>
<keyword evidence="1" id="KW-1133">Transmembrane helix</keyword>
<keyword evidence="1" id="KW-0812">Transmembrane</keyword>
<dbReference type="InterPro" id="IPR006976">
    <property type="entry name" value="VanZ-like"/>
</dbReference>
<dbReference type="Pfam" id="PF04892">
    <property type="entry name" value="VanZ"/>
    <property type="match status" value="1"/>
</dbReference>
<feature type="domain" description="VanZ-like" evidence="2">
    <location>
        <begin position="12"/>
        <end position="129"/>
    </location>
</feature>
<dbReference type="PANTHER" id="PTHR36834:SF2">
    <property type="entry name" value="MEMBRANE PROTEIN"/>
    <property type="match status" value="1"/>
</dbReference>
<evidence type="ECO:0000313" key="3">
    <source>
        <dbReference type="EMBL" id="EKN40832.1"/>
    </source>
</evidence>
<feature type="transmembrane region" description="Helical" evidence="1">
    <location>
        <begin position="60"/>
        <end position="77"/>
    </location>
</feature>
<proteinExistence type="predicted"/>
<reference evidence="3 4" key="1">
    <citation type="submission" date="2012-10" db="EMBL/GenBank/DDBJ databases">
        <authorList>
            <person name="Strain E.A."/>
            <person name="Brown E."/>
            <person name="Allard M.W."/>
            <person name="Gonzalez-Escalona N."/>
            <person name="Timme R."/>
        </authorList>
    </citation>
    <scope>NUCLEOTIDE SEQUENCE [LARGE SCALE GENOMIC DNA]</scope>
    <source>
        <strain evidence="3 4">CFSAN001627</strain>
    </source>
</reference>
<keyword evidence="1" id="KW-0472">Membrane</keyword>
<dbReference type="PATRIC" id="fig|1232189.3.peg.2683"/>
<organism evidence="3 4">
    <name type="scientific">Clostridium botulinum CFSAN001627</name>
    <dbReference type="NCBI Taxonomy" id="1232189"/>
    <lineage>
        <taxon>Bacteria</taxon>
        <taxon>Bacillati</taxon>
        <taxon>Bacillota</taxon>
        <taxon>Clostridia</taxon>
        <taxon>Eubacteriales</taxon>
        <taxon>Clostridiaceae</taxon>
        <taxon>Clostridium</taxon>
    </lineage>
</organism>
<dbReference type="InterPro" id="IPR053150">
    <property type="entry name" value="Teicoplanin_resist-assoc"/>
</dbReference>
<evidence type="ECO:0000256" key="1">
    <source>
        <dbReference type="SAM" id="Phobius"/>
    </source>
</evidence>
<gene>
    <name evidence="3" type="ORF">CFSAN001627_17018</name>
</gene>
<sequence length="173" mass="19429">MIMSKLGKILLLVYVFLLIWILLFKFSVSPSAVISRAFDGQSYRHINLIPLMESGGRKEVLLNFIVFIPLGLIAQLVGKKNPVIKNAIYILIFSLFIEVSQYILAVGATDITDLLTNTFGGVAGILLYWGLSRLFDTKKLDKILVIVGLTLLVLAVLIVFYLVFIMGVRIRYF</sequence>
<feature type="transmembrane region" description="Helical" evidence="1">
    <location>
        <begin position="143"/>
        <end position="168"/>
    </location>
</feature>